<name>A0A2U1CPD1_9BURK</name>
<dbReference type="InterPro" id="IPR020904">
    <property type="entry name" value="Sc_DH/Rdtase_CS"/>
</dbReference>
<dbReference type="GO" id="GO:0016616">
    <property type="term" value="F:oxidoreductase activity, acting on the CH-OH group of donors, NAD or NADP as acceptor"/>
    <property type="evidence" value="ECO:0007669"/>
    <property type="project" value="TreeGrafter"/>
</dbReference>
<dbReference type="OrthoDB" id="196630at2"/>
<dbReference type="PANTHER" id="PTHR42760">
    <property type="entry name" value="SHORT-CHAIN DEHYDROGENASES/REDUCTASES FAMILY MEMBER"/>
    <property type="match status" value="1"/>
</dbReference>
<dbReference type="InterPro" id="IPR002347">
    <property type="entry name" value="SDR_fam"/>
</dbReference>
<dbReference type="RefSeq" id="WP_116517059.1">
    <property type="nucleotide sequence ID" value="NZ_JACCEX010000001.1"/>
</dbReference>
<organism evidence="2 3">
    <name type="scientific">Pusillimonas noertemannii</name>
    <dbReference type="NCBI Taxonomy" id="305977"/>
    <lineage>
        <taxon>Bacteria</taxon>
        <taxon>Pseudomonadati</taxon>
        <taxon>Pseudomonadota</taxon>
        <taxon>Betaproteobacteria</taxon>
        <taxon>Burkholderiales</taxon>
        <taxon>Alcaligenaceae</taxon>
        <taxon>Pusillimonas</taxon>
    </lineage>
</organism>
<dbReference type="InterPro" id="IPR036291">
    <property type="entry name" value="NAD(P)-bd_dom_sf"/>
</dbReference>
<dbReference type="SUPFAM" id="SSF51735">
    <property type="entry name" value="NAD(P)-binding Rossmann-fold domains"/>
    <property type="match status" value="1"/>
</dbReference>
<comment type="similarity">
    <text evidence="1">Belongs to the short-chain dehydrogenases/reductases (SDR) family.</text>
</comment>
<dbReference type="GO" id="GO:0030497">
    <property type="term" value="P:fatty acid elongation"/>
    <property type="evidence" value="ECO:0007669"/>
    <property type="project" value="TreeGrafter"/>
</dbReference>
<dbReference type="Pfam" id="PF13561">
    <property type="entry name" value="adh_short_C2"/>
    <property type="match status" value="1"/>
</dbReference>
<evidence type="ECO:0000256" key="1">
    <source>
        <dbReference type="ARBA" id="ARBA00006484"/>
    </source>
</evidence>
<dbReference type="Proteomes" id="UP000246145">
    <property type="component" value="Unassembled WGS sequence"/>
</dbReference>
<gene>
    <name evidence="2" type="ORF">C7440_0128</name>
</gene>
<dbReference type="STRING" id="1231391.GCA_000308195_01461"/>
<proteinExistence type="inferred from homology"/>
<dbReference type="EMBL" id="QEKO01000001">
    <property type="protein sequence ID" value="PVY67745.1"/>
    <property type="molecule type" value="Genomic_DNA"/>
</dbReference>
<dbReference type="Gene3D" id="3.40.50.720">
    <property type="entry name" value="NAD(P)-binding Rossmann-like Domain"/>
    <property type="match status" value="1"/>
</dbReference>
<dbReference type="AlphaFoldDB" id="A0A2U1CPD1"/>
<reference evidence="2 3" key="1">
    <citation type="submission" date="2018-04" db="EMBL/GenBank/DDBJ databases">
        <title>Genomic Encyclopedia of Type Strains, Phase IV (KMG-IV): sequencing the most valuable type-strain genomes for metagenomic binning, comparative biology and taxonomic classification.</title>
        <authorList>
            <person name="Goeker M."/>
        </authorList>
    </citation>
    <scope>NUCLEOTIDE SEQUENCE [LARGE SCALE GENOMIC DNA]</scope>
    <source>
        <strain evidence="2 3">DSM 10065</strain>
    </source>
</reference>
<comment type="caution">
    <text evidence="2">The sequence shown here is derived from an EMBL/GenBank/DDBJ whole genome shotgun (WGS) entry which is preliminary data.</text>
</comment>
<dbReference type="NCBIfam" id="NF005559">
    <property type="entry name" value="PRK07231.1"/>
    <property type="match status" value="1"/>
</dbReference>
<sequence length="253" mass="26591">MKNGGRLQGRVAVVTGAAQGIGAQYARALAAEGASVVVSDVLDAGPVAAQINEGGGRALAVACDVTDAQAVLAMVNAAVARFGRLDILVNNAALFGTVSRKRFEDITSAEWDRMMSVNVRGAFECVKAVVPAMRERKYGKIVNIASGTVFKGQTMLLHYVTSKGAIVAMSRSLARELGDDGIRVNTLAPGLVMSENVRSNWSADKVRGTVDSRAIKREALPEDMCGTLIYLCSSESDFVTGQVLVVDGGAVMH</sequence>
<dbReference type="PROSITE" id="PS00061">
    <property type="entry name" value="ADH_SHORT"/>
    <property type="match status" value="1"/>
</dbReference>
<dbReference type="PANTHER" id="PTHR42760:SF40">
    <property type="entry name" value="3-OXOACYL-[ACYL-CARRIER-PROTEIN] REDUCTASE, CHLOROPLASTIC"/>
    <property type="match status" value="1"/>
</dbReference>
<evidence type="ECO:0000313" key="3">
    <source>
        <dbReference type="Proteomes" id="UP000246145"/>
    </source>
</evidence>
<evidence type="ECO:0000313" key="2">
    <source>
        <dbReference type="EMBL" id="PVY67745.1"/>
    </source>
</evidence>
<dbReference type="CDD" id="cd05233">
    <property type="entry name" value="SDR_c"/>
    <property type="match status" value="1"/>
</dbReference>
<keyword evidence="3" id="KW-1185">Reference proteome</keyword>
<protein>
    <submittedName>
        <fullName evidence="2">NAD(P)-dependent dehydrogenase (Short-subunit alcohol dehydrogenase family)</fullName>
    </submittedName>
</protein>
<dbReference type="PRINTS" id="PR00080">
    <property type="entry name" value="SDRFAMILY"/>
</dbReference>
<dbReference type="PRINTS" id="PR00081">
    <property type="entry name" value="GDHRDH"/>
</dbReference>
<accession>A0A2U1CPD1</accession>
<dbReference type="FunFam" id="3.40.50.720:FF:000084">
    <property type="entry name" value="Short-chain dehydrogenase reductase"/>
    <property type="match status" value="1"/>
</dbReference>